<dbReference type="InterPro" id="IPR032307">
    <property type="entry name" value="PepSY_TM-like_2"/>
</dbReference>
<keyword evidence="1" id="KW-0812">Transmembrane</keyword>
<feature type="transmembrane region" description="Helical" evidence="1">
    <location>
        <begin position="25"/>
        <end position="47"/>
    </location>
</feature>
<dbReference type="AlphaFoldDB" id="A0A0R0AZQ9"/>
<keyword evidence="3" id="KW-1185">Reference proteome</keyword>
<dbReference type="Proteomes" id="UP000051802">
    <property type="component" value="Unassembled WGS sequence"/>
</dbReference>
<evidence type="ECO:0000256" key="1">
    <source>
        <dbReference type="SAM" id="Phobius"/>
    </source>
</evidence>
<evidence type="ECO:0008006" key="4">
    <source>
        <dbReference type="Google" id="ProtNLM"/>
    </source>
</evidence>
<feature type="transmembrane region" description="Helical" evidence="1">
    <location>
        <begin position="159"/>
        <end position="181"/>
    </location>
</feature>
<dbReference type="RefSeq" id="WP_057643760.1">
    <property type="nucleotide sequence ID" value="NZ_LLXU01000049.1"/>
</dbReference>
<feature type="transmembrane region" description="Helical" evidence="1">
    <location>
        <begin position="193"/>
        <end position="211"/>
    </location>
</feature>
<dbReference type="EMBL" id="LLXU01000049">
    <property type="protein sequence ID" value="KRG46977.1"/>
    <property type="molecule type" value="Genomic_DNA"/>
</dbReference>
<sequence>MSDSSSDLATQQQRRGFWLRTLHQWHWISSAMCLVGMLLFAATGLTLNHAALIEAKPQVSNHRLSLPAPMLERLKGPEEGHAPLPASVSGWLSGELSLRLSGKQAEWSAEEVYLSMPAPGEDAWLSIDRETGAVEYERTQRGWISYFNDLHKGRNAGPAWGWFIDLFAIACLVFAITGLFLLQMHARQRRMTWPLVGLGLLLPVLIALLLIH</sequence>
<dbReference type="Pfam" id="PF16357">
    <property type="entry name" value="PepSY_TM_like_2"/>
    <property type="match status" value="1"/>
</dbReference>
<reference evidence="2 3" key="1">
    <citation type="submission" date="2015-10" db="EMBL/GenBank/DDBJ databases">
        <title>Genome sequencing and analysis of members of genus Stenotrophomonas.</title>
        <authorList>
            <person name="Patil P.P."/>
            <person name="Midha S."/>
            <person name="Patil P.B."/>
        </authorList>
    </citation>
    <scope>NUCLEOTIDE SEQUENCE [LARGE SCALE GENOMIC DNA]</scope>
    <source>
        <strain evidence="2 3">JCM 16536</strain>
    </source>
</reference>
<gene>
    <name evidence="2" type="ORF">ARC20_03800</name>
</gene>
<organism evidence="2 3">
    <name type="scientific">Stenotrophomonas panacihumi</name>
    <dbReference type="NCBI Taxonomy" id="676599"/>
    <lineage>
        <taxon>Bacteria</taxon>
        <taxon>Pseudomonadati</taxon>
        <taxon>Pseudomonadota</taxon>
        <taxon>Gammaproteobacteria</taxon>
        <taxon>Lysobacterales</taxon>
        <taxon>Lysobacteraceae</taxon>
        <taxon>Stenotrophomonas</taxon>
    </lineage>
</organism>
<comment type="caution">
    <text evidence="2">The sequence shown here is derived from an EMBL/GenBank/DDBJ whole genome shotgun (WGS) entry which is preliminary data.</text>
</comment>
<proteinExistence type="predicted"/>
<evidence type="ECO:0000313" key="2">
    <source>
        <dbReference type="EMBL" id="KRG46977.1"/>
    </source>
</evidence>
<dbReference type="OrthoDB" id="27171at2"/>
<accession>A0A0R0AZQ9</accession>
<protein>
    <recommendedName>
        <fullName evidence="4">Peptidase</fullName>
    </recommendedName>
</protein>
<evidence type="ECO:0000313" key="3">
    <source>
        <dbReference type="Proteomes" id="UP000051802"/>
    </source>
</evidence>
<name>A0A0R0AZQ9_9GAMM</name>
<dbReference type="STRING" id="676599.ARC20_03800"/>
<dbReference type="PANTHER" id="PTHR40115">
    <property type="entry name" value="INNER MEMBRANE PROTEIN WITH PEPSY TM HELIX"/>
    <property type="match status" value="1"/>
</dbReference>
<keyword evidence="1" id="KW-0472">Membrane</keyword>
<keyword evidence="1" id="KW-1133">Transmembrane helix</keyword>
<dbReference type="PANTHER" id="PTHR40115:SF1">
    <property type="entry name" value="INNER MEMBRANE PROTEIN WITH PEPSY TM HELIX"/>
    <property type="match status" value="1"/>
</dbReference>